<feature type="domain" description="DUF4136" evidence="2">
    <location>
        <begin position="64"/>
        <end position="199"/>
    </location>
</feature>
<protein>
    <recommendedName>
        <fullName evidence="2">DUF4136 domain-containing protein</fullName>
    </recommendedName>
</protein>
<reference evidence="3 4" key="1">
    <citation type="submission" date="2020-08" db="EMBL/GenBank/DDBJ databases">
        <title>Genomic Encyclopedia of Type Strains, Phase IV (KMG-IV): sequencing the most valuable type-strain genomes for metagenomic binning, comparative biology and taxonomic classification.</title>
        <authorList>
            <person name="Goeker M."/>
        </authorList>
    </citation>
    <scope>NUCLEOTIDE SEQUENCE [LARGE SCALE GENOMIC DNA]</scope>
    <source>
        <strain evidence="3 4">DSM 17507</strain>
    </source>
</reference>
<comment type="caution">
    <text evidence="3">The sequence shown here is derived from an EMBL/GenBank/DDBJ whole genome shotgun (WGS) entry which is preliminary data.</text>
</comment>
<evidence type="ECO:0000259" key="2">
    <source>
        <dbReference type="Pfam" id="PF13590"/>
    </source>
</evidence>
<keyword evidence="1" id="KW-0732">Signal</keyword>
<dbReference type="Proteomes" id="UP000538566">
    <property type="component" value="Unassembled WGS sequence"/>
</dbReference>
<proteinExistence type="predicted"/>
<gene>
    <name evidence="3" type="ORF">GGR37_002640</name>
</gene>
<dbReference type="AlphaFoldDB" id="A0A7W7AC76"/>
<feature type="signal peptide" evidence="1">
    <location>
        <begin position="1"/>
        <end position="31"/>
    </location>
</feature>
<dbReference type="Pfam" id="PF13590">
    <property type="entry name" value="DUF4136"/>
    <property type="match status" value="1"/>
</dbReference>
<evidence type="ECO:0000313" key="4">
    <source>
        <dbReference type="Proteomes" id="UP000538566"/>
    </source>
</evidence>
<keyword evidence="4" id="KW-1185">Reference proteome</keyword>
<accession>A0A7W7AC76</accession>
<organism evidence="3 4">
    <name type="scientific">Novosphingobium taihuense</name>
    <dbReference type="NCBI Taxonomy" id="260085"/>
    <lineage>
        <taxon>Bacteria</taxon>
        <taxon>Pseudomonadati</taxon>
        <taxon>Pseudomonadota</taxon>
        <taxon>Alphaproteobacteria</taxon>
        <taxon>Sphingomonadales</taxon>
        <taxon>Sphingomonadaceae</taxon>
        <taxon>Novosphingobium</taxon>
    </lineage>
</organism>
<dbReference type="EMBL" id="JACHOA010000005">
    <property type="protein sequence ID" value="MBB4614353.1"/>
    <property type="molecule type" value="Genomic_DNA"/>
</dbReference>
<sequence length="208" mass="21592">MTTGRKPMNRLSAAIAPSLLAALLVATPAMAKPAPIDVTRFHTAQTLPRLKGAAVIVEAAPGADPSSLENQVWLDAVQKELMANGFGSATPGAVDVVAEVRVDREVQKREKQRGPVSVGVGGSTGSYGGGVGLGLGINLGGGPKEYVVTRLSVRIRDRKTGEALWEGRADNRENVKAKEADTAMAAPRLAHALFSGFPGTSGETITVK</sequence>
<dbReference type="RefSeq" id="WP_246415693.1">
    <property type="nucleotide sequence ID" value="NZ_JACHOA010000005.1"/>
</dbReference>
<name>A0A7W7AC76_9SPHN</name>
<feature type="chain" id="PRO_5030594162" description="DUF4136 domain-containing protein" evidence="1">
    <location>
        <begin position="32"/>
        <end position="208"/>
    </location>
</feature>
<evidence type="ECO:0000256" key="1">
    <source>
        <dbReference type="SAM" id="SignalP"/>
    </source>
</evidence>
<evidence type="ECO:0000313" key="3">
    <source>
        <dbReference type="EMBL" id="MBB4614353.1"/>
    </source>
</evidence>
<dbReference type="InterPro" id="IPR025411">
    <property type="entry name" value="DUF4136"/>
</dbReference>